<dbReference type="InterPro" id="IPR032151">
    <property type="entry name" value="CFAP61_N"/>
</dbReference>
<dbReference type="PANTHER" id="PTHR21178:SF8">
    <property type="entry name" value="CILIA- AND FLAGELLA-ASSOCIATED PROTEIN 61"/>
    <property type="match status" value="1"/>
</dbReference>
<dbReference type="InterPro" id="IPR036188">
    <property type="entry name" value="FAD/NAD-bd_sf"/>
</dbReference>
<dbReference type="RefSeq" id="XP_022247691.1">
    <property type="nucleotide sequence ID" value="XM_022391983.1"/>
</dbReference>
<dbReference type="Pfam" id="PF16092">
    <property type="entry name" value="CFAP61_N"/>
    <property type="match status" value="1"/>
</dbReference>
<evidence type="ECO:0000259" key="3">
    <source>
        <dbReference type="Pfam" id="PF23150"/>
    </source>
</evidence>
<feature type="domain" description="FAD/NAD(P)-binding" evidence="1">
    <location>
        <begin position="503"/>
        <end position="735"/>
    </location>
</feature>
<keyword evidence="4" id="KW-1185">Reference proteome</keyword>
<dbReference type="InterPro" id="IPR038884">
    <property type="entry name" value="CFAP61"/>
</dbReference>
<accession>A0ABM1SVN5</accession>
<evidence type="ECO:0000313" key="4">
    <source>
        <dbReference type="Proteomes" id="UP000694941"/>
    </source>
</evidence>
<feature type="domain" description="Cilia- and flagella-associated protein 61 N-terminal" evidence="2">
    <location>
        <begin position="2"/>
        <end position="49"/>
    </location>
</feature>
<evidence type="ECO:0000259" key="2">
    <source>
        <dbReference type="Pfam" id="PF16092"/>
    </source>
</evidence>
<dbReference type="Proteomes" id="UP000694941">
    <property type="component" value="Unplaced"/>
</dbReference>
<dbReference type="SUPFAM" id="SSF51905">
    <property type="entry name" value="FAD/NAD(P)-binding domain"/>
    <property type="match status" value="1"/>
</dbReference>
<feature type="domain" description="CFAP61 dimerisation" evidence="3">
    <location>
        <begin position="786"/>
        <end position="906"/>
    </location>
</feature>
<reference evidence="5" key="1">
    <citation type="submission" date="2025-08" db="UniProtKB">
        <authorList>
            <consortium name="RefSeq"/>
        </authorList>
    </citation>
    <scope>IDENTIFICATION</scope>
    <source>
        <tissue evidence="5">Muscle</tissue>
    </source>
</reference>
<dbReference type="GeneID" id="106464278"/>
<dbReference type="PANTHER" id="PTHR21178">
    <property type="entry name" value="CILIA- AND FLAGELLA-ASSOCIATED PROTEIN 61"/>
    <property type="match status" value="1"/>
</dbReference>
<name>A0ABM1SVN5_LIMPO</name>
<sequence>MIDSTNESTISLVAEVEGFAVGFIYVSRNVDVDLLNECFQLSPFHGLRKIQEKDEICYQQSLKPEKAENHGSSLKTQLTTGISPSGSRHSSLCNEGLPVKCRLNENGTSKHFLKASLADVISGNHIVIQHPKPVIPVQLQNNVPSYKGDPSAVCVQLFCIDKMYETRSLDFLSKVFEMFPEVEYCIITVPHLTPEFPLLNFFTRIPPYPTSVFSQVLYVFHRAGLLRDFTVEKVKEEDFHDVSMFLGKFDHSLNMLEDVKQCLHFSQKKERKQIQAFVAKSYSDVVGIGIIGFEEDSEFLRAHYDIDSFCLYEQLTPQEHSHLHHFVINPIFNHLSKHFLKEILRLSGTINLYYQIQPSHSGILQGSKTCTVTVLEDLVPVCPRSMITYPLVELGVNAPAKRLLENPADFALYIMNKKLCFKKKIVLNIRIVVVGASEVGLAFLEALVMSSDLQFNYLTLVAPHGLPGELIPDELRETFHPQSHCYCPQRLHQLCMSTWVNQVYGTMTSIDKELKVIEVDSKAEIPYDILILCCGNQWQLSSSSNIHSFLRGTGLDSVTPKSVNLFLINDEFDIATALNWIETVFLKTTNNAVVYGRYLEVYSSIATLLKLGVSGSQITLISPSTTPEESSVFSNYEIAQTVNNSLLAEGVHMIENCEVLTWCTTDNLITSVTVQVGTQEETIDCGVLFLYDKKDVSSTTFKAINDANLVYDGRLVVDSSFQTNDPYIFAAGSLTKFSRKYCMDGITHQSFNSKEVGEKLAEKILLILNPIQHNNDHSPEPDALLTFTKPTVVYTNLPGGWKYLQVDRPGRQHLPYEESMHTVIPGHDIITGNMEEHGPGYFCLHLNQYNKVEAITCFTQKDLHTSNLIKLFGLHQSLLNNLLPKYKEGLITDLYSYFNESWCLAVYHDCFPGLLKDLRDIMISKKLNSIEKEELKSANQGLVFKEELEMHVLQFLNLYHFQLPMYAQQEMI</sequence>
<dbReference type="Gene3D" id="3.50.50.60">
    <property type="entry name" value="FAD/NAD(P)-binding domain"/>
    <property type="match status" value="1"/>
</dbReference>
<evidence type="ECO:0000313" key="5">
    <source>
        <dbReference type="RefSeq" id="XP_022247691.1"/>
    </source>
</evidence>
<dbReference type="Pfam" id="PF23150">
    <property type="entry name" value="CFAP61_dimer"/>
    <property type="match status" value="1"/>
</dbReference>
<dbReference type="InterPro" id="IPR023753">
    <property type="entry name" value="FAD/NAD-binding_dom"/>
</dbReference>
<protein>
    <submittedName>
        <fullName evidence="5">Cilia- and flagella-associated protein 61-like</fullName>
    </submittedName>
</protein>
<dbReference type="Gene3D" id="3.50.50.100">
    <property type="match status" value="1"/>
</dbReference>
<proteinExistence type="predicted"/>
<dbReference type="InterPro" id="IPR056299">
    <property type="entry name" value="CFAP61_dimer"/>
</dbReference>
<dbReference type="Pfam" id="PF07992">
    <property type="entry name" value="Pyr_redox_2"/>
    <property type="match status" value="1"/>
</dbReference>
<evidence type="ECO:0000259" key="1">
    <source>
        <dbReference type="Pfam" id="PF07992"/>
    </source>
</evidence>
<gene>
    <name evidence="5" type="primary">LOC106464278</name>
</gene>
<organism evidence="4 5">
    <name type="scientific">Limulus polyphemus</name>
    <name type="common">Atlantic horseshoe crab</name>
    <dbReference type="NCBI Taxonomy" id="6850"/>
    <lineage>
        <taxon>Eukaryota</taxon>
        <taxon>Metazoa</taxon>
        <taxon>Ecdysozoa</taxon>
        <taxon>Arthropoda</taxon>
        <taxon>Chelicerata</taxon>
        <taxon>Merostomata</taxon>
        <taxon>Xiphosura</taxon>
        <taxon>Limulidae</taxon>
        <taxon>Limulus</taxon>
    </lineage>
</organism>